<dbReference type="Pfam" id="PF00535">
    <property type="entry name" value="Glycos_transf_2"/>
    <property type="match status" value="1"/>
</dbReference>
<protein>
    <submittedName>
        <fullName evidence="5">Glycosyltransferase</fullName>
        <ecNumber evidence="5">2.4.-.-</ecNumber>
    </submittedName>
</protein>
<evidence type="ECO:0000256" key="1">
    <source>
        <dbReference type="ARBA" id="ARBA00006739"/>
    </source>
</evidence>
<dbReference type="GO" id="GO:0016757">
    <property type="term" value="F:glycosyltransferase activity"/>
    <property type="evidence" value="ECO:0007669"/>
    <property type="project" value="UniProtKB-KW"/>
</dbReference>
<feature type="domain" description="Glycosyltransferase 2-like" evidence="4">
    <location>
        <begin position="7"/>
        <end position="164"/>
    </location>
</feature>
<evidence type="ECO:0000256" key="3">
    <source>
        <dbReference type="ARBA" id="ARBA00022679"/>
    </source>
</evidence>
<dbReference type="SUPFAM" id="SSF53448">
    <property type="entry name" value="Nucleotide-diphospho-sugar transferases"/>
    <property type="match status" value="1"/>
</dbReference>
<dbReference type="InterPro" id="IPR029044">
    <property type="entry name" value="Nucleotide-diphossugar_trans"/>
</dbReference>
<evidence type="ECO:0000259" key="4">
    <source>
        <dbReference type="Pfam" id="PF00535"/>
    </source>
</evidence>
<evidence type="ECO:0000313" key="6">
    <source>
        <dbReference type="Proteomes" id="UP000826462"/>
    </source>
</evidence>
<dbReference type="RefSeq" id="WP_219796008.1">
    <property type="nucleotide sequence ID" value="NZ_CP080095.1"/>
</dbReference>
<evidence type="ECO:0000256" key="2">
    <source>
        <dbReference type="ARBA" id="ARBA00022676"/>
    </source>
</evidence>
<reference evidence="5 6" key="1">
    <citation type="submission" date="2021-07" db="EMBL/GenBank/DDBJ databases">
        <title>Paraburkholderia edwinii protects Aspergillus sp. from phenazines by acting as a toxin sponge.</title>
        <authorList>
            <person name="Dahlstrom K.M."/>
            <person name="Newman D.K."/>
        </authorList>
    </citation>
    <scope>NUCLEOTIDE SEQUENCE [LARGE SCALE GENOMIC DNA]</scope>
    <source>
        <strain evidence="5 6">Pe01</strain>
    </source>
</reference>
<evidence type="ECO:0000313" key="5">
    <source>
        <dbReference type="EMBL" id="QYD67014.1"/>
    </source>
</evidence>
<gene>
    <name evidence="5" type="ORF">KZJ38_11365</name>
</gene>
<dbReference type="PANTHER" id="PTHR43179">
    <property type="entry name" value="RHAMNOSYLTRANSFERASE WBBL"/>
    <property type="match status" value="1"/>
</dbReference>
<proteinExistence type="inferred from homology"/>
<dbReference type="Gene3D" id="3.90.550.10">
    <property type="entry name" value="Spore Coat Polysaccharide Biosynthesis Protein SpsA, Chain A"/>
    <property type="match status" value="1"/>
</dbReference>
<dbReference type="PANTHER" id="PTHR43179:SF12">
    <property type="entry name" value="GALACTOFURANOSYLTRANSFERASE GLFT2"/>
    <property type="match status" value="1"/>
</dbReference>
<organism evidence="5 6">
    <name type="scientific">Paraburkholderia edwinii</name>
    <dbReference type="NCBI Taxonomy" id="2861782"/>
    <lineage>
        <taxon>Bacteria</taxon>
        <taxon>Pseudomonadati</taxon>
        <taxon>Pseudomonadota</taxon>
        <taxon>Betaproteobacteria</taxon>
        <taxon>Burkholderiales</taxon>
        <taxon>Burkholderiaceae</taxon>
        <taxon>Paraburkholderia</taxon>
    </lineage>
</organism>
<dbReference type="InterPro" id="IPR001173">
    <property type="entry name" value="Glyco_trans_2-like"/>
</dbReference>
<keyword evidence="2 5" id="KW-0328">Glycosyltransferase</keyword>
<comment type="similarity">
    <text evidence="1">Belongs to the glycosyltransferase 2 family.</text>
</comment>
<dbReference type="Proteomes" id="UP000826462">
    <property type="component" value="Chromosome 1"/>
</dbReference>
<dbReference type="EMBL" id="CP080095">
    <property type="protein sequence ID" value="QYD67014.1"/>
    <property type="molecule type" value="Genomic_DNA"/>
</dbReference>
<sequence>MPESRISVVVLTHNRMAQLVDTLTRLRALPERPPIIVADNGSADDTVRMAALLFPDVTIVQCGANLGAAGRNLAVNRARTDYVAFCDDDTWWQPGSLARAVRLLDAYPRVGILNARIEVGVDGATDPVSTVMRMSPLDATGLPGPSLVGYMAGASVMRTSVFRQMGGYDARYFIGGEEERMALDVLAAGHAIVYCPACTISHHPSPLRDSALRRRMLARNAAWTAWQRLPVMDALRATARAFGCFRNEGTLWLDGFALLRGLKWTLRERRCVPDRVVAMLDAVRLDARAPRRESSRSELPQRQV</sequence>
<dbReference type="EC" id="2.4.-.-" evidence="5"/>
<keyword evidence="6" id="KW-1185">Reference proteome</keyword>
<keyword evidence="3 5" id="KW-0808">Transferase</keyword>
<name>A0ABX8UJ17_9BURK</name>
<accession>A0ABX8UJ17</accession>